<organism evidence="6 7">
    <name type="scientific">Carnobacterium inhibens</name>
    <dbReference type="NCBI Taxonomy" id="147709"/>
    <lineage>
        <taxon>Bacteria</taxon>
        <taxon>Bacillati</taxon>
        <taxon>Bacillota</taxon>
        <taxon>Bacilli</taxon>
        <taxon>Lactobacillales</taxon>
        <taxon>Carnobacteriaceae</taxon>
        <taxon>Carnobacterium</taxon>
    </lineage>
</organism>
<keyword evidence="7" id="KW-1185">Reference proteome</keyword>
<feature type="domain" description="DNA mismatch repair MutH/Type II restriction enzyme Sau3AI" evidence="5">
    <location>
        <begin position="58"/>
        <end position="168"/>
    </location>
</feature>
<dbReference type="InterPro" id="IPR037057">
    <property type="entry name" value="DNA_rep_MutH/T2_RE_sf"/>
</dbReference>
<keyword evidence="2 6" id="KW-0255">Endonuclease</keyword>
<dbReference type="SMART" id="SM00927">
    <property type="entry name" value="MutH"/>
    <property type="match status" value="1"/>
</dbReference>
<name>A0ABR7TBL9_9LACT</name>
<evidence type="ECO:0000256" key="2">
    <source>
        <dbReference type="ARBA" id="ARBA00022759"/>
    </source>
</evidence>
<dbReference type="InterPro" id="IPR011335">
    <property type="entry name" value="Restrct_endonuc-II-like"/>
</dbReference>
<evidence type="ECO:0000259" key="5">
    <source>
        <dbReference type="SMART" id="SM00927"/>
    </source>
</evidence>
<dbReference type="SUPFAM" id="SSF52980">
    <property type="entry name" value="Restriction endonuclease-like"/>
    <property type="match status" value="2"/>
</dbReference>
<keyword evidence="3" id="KW-0378">Hydrolase</keyword>
<sequence>MREHGHVFAKDELEDILDSTIGKTLGDVDRNNVFYKTVKHPKITGIAGSVVEESVLGYPADSYQKPDLYVDGKDVEVKTTGLRRVKKSVSGELEAKEPMSVTAVSPKKIVYESFENSSFWHKLERLLLVYYLYDSEVTVPASEYAKFPIVGYDFFEFDSLDREKLKNDWEIVRSFIHNLQLVHQDPTEHYPRISSELRPQLMLIDTAPKWPNPPRFRLKRSTVTTMVQKYFGKKFEQLEQEYNTYEELDEQLKQFTKQYKNKTIQELLQILNIPMKLNQTGDVSKSVTEQIVTRMFGAKSKKIGKIKLFSEIGLIAKTITQTKQETRTEDTKLFKVDFDEWLDEKINFEDSSLYSDFSERQFLFIIFQEQDKSEKLLTNKLLGFKRVIFNEEFIENQVKSIWDDVRNKVFNNSLREEVMINKNRKPVINKNGTIKTSVNFPKSKDYDVFFRGTGRDSSDKTITINGIDMYRQNVWIKGSVINEMLNSVDFL</sequence>
<dbReference type="CDD" id="cd22355">
    <property type="entry name" value="Sau3AI_C"/>
    <property type="match status" value="1"/>
</dbReference>
<feature type="coiled-coil region" evidence="4">
    <location>
        <begin position="235"/>
        <end position="265"/>
    </location>
</feature>
<gene>
    <name evidence="6" type="ORF">GLO26_05825</name>
</gene>
<keyword evidence="1" id="KW-0540">Nuclease</keyword>
<dbReference type="RefSeq" id="WP_187948721.1">
    <property type="nucleotide sequence ID" value="NZ_WNJQ01000004.1"/>
</dbReference>
<evidence type="ECO:0000313" key="7">
    <source>
        <dbReference type="Proteomes" id="UP000638836"/>
    </source>
</evidence>
<reference evidence="6 7" key="1">
    <citation type="journal article" date="2020" name="Microorganisms">
        <title>New Insight into Antimicrobial Compounds from Food and Marine-Sourced Carnobacterium Species through Phenotype and Genome Analyses.</title>
        <authorList>
            <person name="Begrem S."/>
            <person name="Ivaniuk F."/>
            <person name="Gigout-Chevalier F."/>
            <person name="Kolypczuk L."/>
            <person name="Bonnetot S."/>
            <person name="Leroi F."/>
            <person name="Grovel O."/>
            <person name="Delbarre-Ladrat C."/>
            <person name="Passerini D."/>
        </authorList>
    </citation>
    <scope>NUCLEOTIDE SEQUENCE [LARGE SCALE GENOMIC DNA]</scope>
    <source>
        <strain evidence="6 7">MIP2551</strain>
    </source>
</reference>
<dbReference type="Pfam" id="PF02976">
    <property type="entry name" value="MutH"/>
    <property type="match status" value="1"/>
</dbReference>
<proteinExistence type="predicted"/>
<evidence type="ECO:0000313" key="6">
    <source>
        <dbReference type="EMBL" id="MBC9825348.1"/>
    </source>
</evidence>
<evidence type="ECO:0000256" key="3">
    <source>
        <dbReference type="ARBA" id="ARBA00022801"/>
    </source>
</evidence>
<evidence type="ECO:0000256" key="4">
    <source>
        <dbReference type="SAM" id="Coils"/>
    </source>
</evidence>
<dbReference type="EMBL" id="WNJQ01000004">
    <property type="protein sequence ID" value="MBC9825348.1"/>
    <property type="molecule type" value="Genomic_DNA"/>
</dbReference>
<comment type="caution">
    <text evidence="6">The sequence shown here is derived from an EMBL/GenBank/DDBJ whole genome shotgun (WGS) entry which is preliminary data.</text>
</comment>
<protein>
    <submittedName>
        <fullName evidence="6">Restriction endonuclease</fullName>
    </submittedName>
</protein>
<dbReference type="Gene3D" id="3.40.600.10">
    <property type="entry name" value="DNA mismatch repair MutH/Restriction endonuclease, type II"/>
    <property type="match status" value="2"/>
</dbReference>
<dbReference type="InterPro" id="IPR011337">
    <property type="entry name" value="DNA_rep_MutH/RE_typeII_Sau3AI"/>
</dbReference>
<accession>A0ABR7TBL9</accession>
<evidence type="ECO:0000256" key="1">
    <source>
        <dbReference type="ARBA" id="ARBA00022722"/>
    </source>
</evidence>
<dbReference type="GO" id="GO:0004519">
    <property type="term" value="F:endonuclease activity"/>
    <property type="evidence" value="ECO:0007669"/>
    <property type="project" value="UniProtKB-KW"/>
</dbReference>
<dbReference type="Proteomes" id="UP000638836">
    <property type="component" value="Unassembled WGS sequence"/>
</dbReference>
<keyword evidence="4" id="KW-0175">Coiled coil</keyword>